<dbReference type="PANTHER" id="PTHR10545">
    <property type="entry name" value="DIAMINE N-ACETYLTRANSFERASE"/>
    <property type="match status" value="1"/>
</dbReference>
<evidence type="ECO:0000259" key="3">
    <source>
        <dbReference type="PROSITE" id="PS51186"/>
    </source>
</evidence>
<dbReference type="OrthoDB" id="9799601at2"/>
<keyword evidence="1 4" id="KW-0808">Transferase</keyword>
<dbReference type="InterPro" id="IPR016181">
    <property type="entry name" value="Acyl_CoA_acyltransferase"/>
</dbReference>
<evidence type="ECO:0000256" key="2">
    <source>
        <dbReference type="ARBA" id="ARBA00023315"/>
    </source>
</evidence>
<dbReference type="InterPro" id="IPR051016">
    <property type="entry name" value="Diverse_Substrate_AcTransf"/>
</dbReference>
<keyword evidence="2" id="KW-0012">Acyltransferase</keyword>
<dbReference type="STRING" id="1630136.AS592_11415"/>
<sequence>MIPTDIRVVQADYHNTEDAAAIVTLMNAYALDPMGGGKALSPSVQKCLVEELSKRPYAFSVLAYVDGRPAGLVNCFEAFSTFACRPLVNIHDLVVDKAYRGLGLSRSMLEKVEEIASVKGCCKLTIEVLEGNEIAWRSYTGFGFMPYELDPKMGTAQFLQKVIP</sequence>
<evidence type="ECO:0000313" key="4">
    <source>
        <dbReference type="EMBL" id="KYJ87694.1"/>
    </source>
</evidence>
<keyword evidence="5" id="KW-1185">Reference proteome</keyword>
<gene>
    <name evidence="4" type="ORF">AS592_11415</name>
</gene>
<evidence type="ECO:0000256" key="1">
    <source>
        <dbReference type="ARBA" id="ARBA00022679"/>
    </source>
</evidence>
<dbReference type="PANTHER" id="PTHR10545:SF29">
    <property type="entry name" value="GH14572P-RELATED"/>
    <property type="match status" value="1"/>
</dbReference>
<dbReference type="Pfam" id="PF00583">
    <property type="entry name" value="Acetyltransf_1"/>
    <property type="match status" value="1"/>
</dbReference>
<comment type="caution">
    <text evidence="4">The sequence shown here is derived from an EMBL/GenBank/DDBJ whole genome shotgun (WGS) entry which is preliminary data.</text>
</comment>
<dbReference type="Gene3D" id="3.40.630.30">
    <property type="match status" value="1"/>
</dbReference>
<dbReference type="GO" id="GO:0008080">
    <property type="term" value="F:N-acetyltransferase activity"/>
    <property type="evidence" value="ECO:0007669"/>
    <property type="project" value="TreeGrafter"/>
</dbReference>
<dbReference type="RefSeq" id="WP_067328742.1">
    <property type="nucleotide sequence ID" value="NZ_LNKT01000001.1"/>
</dbReference>
<feature type="domain" description="N-acetyltransferase" evidence="3">
    <location>
        <begin position="4"/>
        <end position="164"/>
    </location>
</feature>
<accession>A0A151CJT6</accession>
<reference evidence="4 5" key="1">
    <citation type="submission" date="2015-11" db="EMBL/GenBank/DDBJ databases">
        <title>Draft genome of Sulfurovum riftiae 1812E, a member of the Epsilonproteobacteria isolated from the tube of the deep-sea hydrothermal vent tubewom Riftia pachyptila.</title>
        <authorList>
            <person name="Vetriani C."/>
            <person name="Giovannelli D."/>
        </authorList>
    </citation>
    <scope>NUCLEOTIDE SEQUENCE [LARGE SCALE GENOMIC DNA]</scope>
    <source>
        <strain evidence="4 5">1812E</strain>
    </source>
</reference>
<dbReference type="Proteomes" id="UP000075359">
    <property type="component" value="Unassembled WGS sequence"/>
</dbReference>
<dbReference type="CDD" id="cd04301">
    <property type="entry name" value="NAT_SF"/>
    <property type="match status" value="1"/>
</dbReference>
<proteinExistence type="predicted"/>
<dbReference type="InterPro" id="IPR000182">
    <property type="entry name" value="GNAT_dom"/>
</dbReference>
<protein>
    <submittedName>
        <fullName evidence="4">GNAT family acetyltransferase</fullName>
    </submittedName>
</protein>
<dbReference type="SUPFAM" id="SSF55729">
    <property type="entry name" value="Acyl-CoA N-acyltransferases (Nat)"/>
    <property type="match status" value="1"/>
</dbReference>
<dbReference type="EMBL" id="LNKT01000001">
    <property type="protein sequence ID" value="KYJ87694.1"/>
    <property type="molecule type" value="Genomic_DNA"/>
</dbReference>
<evidence type="ECO:0000313" key="5">
    <source>
        <dbReference type="Proteomes" id="UP000075359"/>
    </source>
</evidence>
<organism evidence="4 5">
    <name type="scientific">Sulfurovum riftiae</name>
    <dbReference type="NCBI Taxonomy" id="1630136"/>
    <lineage>
        <taxon>Bacteria</taxon>
        <taxon>Pseudomonadati</taxon>
        <taxon>Campylobacterota</taxon>
        <taxon>Epsilonproteobacteria</taxon>
        <taxon>Campylobacterales</taxon>
        <taxon>Sulfurovaceae</taxon>
        <taxon>Sulfurovum</taxon>
    </lineage>
</organism>
<name>A0A151CJT6_9BACT</name>
<dbReference type="AlphaFoldDB" id="A0A151CJT6"/>
<dbReference type="PROSITE" id="PS51186">
    <property type="entry name" value="GNAT"/>
    <property type="match status" value="1"/>
</dbReference>